<proteinExistence type="predicted"/>
<dbReference type="SUPFAM" id="SSF52266">
    <property type="entry name" value="SGNH hydrolase"/>
    <property type="match status" value="1"/>
</dbReference>
<accession>A0A3D9XT79</accession>
<name>A0A3D9XT79_PARVE</name>
<gene>
    <name evidence="1" type="ORF">BDD41_0792</name>
</gene>
<comment type="caution">
    <text evidence="1">The sequence shown here is derived from an EMBL/GenBank/DDBJ whole genome shotgun (WGS) entry which is preliminary data.</text>
</comment>
<dbReference type="RefSeq" id="WP_116220824.1">
    <property type="nucleotide sequence ID" value="NZ_CP038196.1"/>
</dbReference>
<dbReference type="Proteomes" id="UP000256941">
    <property type="component" value="Unassembled WGS sequence"/>
</dbReference>
<reference evidence="1 2" key="1">
    <citation type="submission" date="2018-08" db="EMBL/GenBank/DDBJ databases">
        <title>Genomic Encyclopedia of Archaeal and Bacterial Type Strains, Phase II (KMG-II): from individual species to whole genera.</title>
        <authorList>
            <person name="Goeker M."/>
        </authorList>
    </citation>
    <scope>NUCLEOTIDE SEQUENCE [LARGE SCALE GENOMIC DNA]</scope>
    <source>
        <strain evidence="1 2">DSM 17099</strain>
    </source>
</reference>
<organism evidence="1 2">
    <name type="scientific">Paracoccus versutus</name>
    <name type="common">Thiobacillus versutus</name>
    <dbReference type="NCBI Taxonomy" id="34007"/>
    <lineage>
        <taxon>Bacteria</taxon>
        <taxon>Pseudomonadati</taxon>
        <taxon>Pseudomonadota</taxon>
        <taxon>Alphaproteobacteria</taxon>
        <taxon>Rhodobacterales</taxon>
        <taxon>Paracoccaceae</taxon>
        <taxon>Paracoccus</taxon>
    </lineage>
</organism>
<evidence type="ECO:0000313" key="2">
    <source>
        <dbReference type="Proteomes" id="UP000256941"/>
    </source>
</evidence>
<evidence type="ECO:0000313" key="1">
    <source>
        <dbReference type="EMBL" id="REF72323.1"/>
    </source>
</evidence>
<dbReference type="AlphaFoldDB" id="A0A3D9XT79"/>
<dbReference type="EMBL" id="QTUJ01000001">
    <property type="protein sequence ID" value="REF72323.1"/>
    <property type="molecule type" value="Genomic_DNA"/>
</dbReference>
<sequence>MSILDKSRLLLFVGGTVPTTGVSAADLSAEMIARRNADNQGDVLALQTDTEASTGQLIMASIPAAQTHISLSAGQMLRFRCPFANTGPDPIISIGGMEFVIKARNGSTLAAGDLPGGQRLLGYIYWNSPDRKEIRLSESVRIPDISGLATSLASSGKAFTSRTAAVNFGQANLPGSLSLITTIEGEYLAVRSFSNAADDPLFETQPSWGVALRLPRRELLDNEVSARSSMIRPVADVSGYILASVDRNGNYVMPGWAQESDGGWPSWIYDEIWTKVEPMLPELPPSGVIREVSGEYIFSQHDANGNFIMPGWAQESDGGWPAWIYDEIWADTSSRMPDLPPSGVIREVQGSGLIFSQHDRDGNYVMPGWAQESDGGWPAWVYDEIWDNLSDRISDPGSASQEIDSPFYDKAAETTFARARSDLTKIAVIGSSTPWEMRTEIAGAFDGLVPAYGGVEVVDVTNDCKSGERSMHTAARLGAIPARLTINGGVIPASGSVLVTAVNMTGNNQLKAYEGRLNRWTDDAQTGGQIPGTLSWSAADSSLIFTRANAGAEISIGWEVSFFPTLGPTLRDRFFVIHTGWNDAPGGSTWEQIFERREAIVNYLDARDIRFSIWTDMCDMDWAPENPNRAKFASGNAAMIAKWGPLVWDMNAYFLSSRVWTDAAAIPSDILNGLAPGYAGPTTEDLAQQAAGNRCPSLSRDAGHFNALGRYLAAQEFRRHLINNNLYRTES</sequence>
<protein>
    <submittedName>
        <fullName evidence="1">Uncharacterized protein</fullName>
    </submittedName>
</protein>